<dbReference type="EMBL" id="AP035768">
    <property type="protein sequence ID" value="BFO17732.1"/>
    <property type="molecule type" value="Genomic_DNA"/>
</dbReference>
<proteinExistence type="predicted"/>
<evidence type="ECO:0000259" key="3">
    <source>
        <dbReference type="Pfam" id="PF06628"/>
    </source>
</evidence>
<evidence type="ECO:0000313" key="4">
    <source>
        <dbReference type="EMBL" id="BFO17732.1"/>
    </source>
</evidence>
<dbReference type="EC" id="1.11.1.6" evidence="2"/>
<dbReference type="GO" id="GO:0004096">
    <property type="term" value="F:catalase activity"/>
    <property type="evidence" value="ECO:0007669"/>
    <property type="project" value="UniProtKB-EC"/>
</dbReference>
<reference evidence="4" key="2">
    <citation type="submission" date="2024-07" db="EMBL/GenBank/DDBJ databases">
        <title>Streptomyces haneummycinica sp. nov., a new antibiotic-producing actinobacterium isolated from marine sediment.</title>
        <authorList>
            <person name="Uemura M."/>
            <person name="Hamada M."/>
            <person name="Hirano S."/>
            <person name="Kobayashi K."/>
            <person name="Ohshiro T."/>
            <person name="Kobayashi T."/>
            <person name="Terahara T."/>
        </authorList>
    </citation>
    <scope>NUCLEOTIDE SEQUENCE</scope>
    <source>
        <strain evidence="4">KM77-8</strain>
    </source>
</reference>
<feature type="domain" description="Catalase immune-responsive" evidence="3">
    <location>
        <begin position="58"/>
        <end position="119"/>
    </location>
</feature>
<evidence type="ECO:0000256" key="2">
    <source>
        <dbReference type="ARBA" id="ARBA00012314"/>
    </source>
</evidence>
<dbReference type="InterPro" id="IPR020835">
    <property type="entry name" value="Catalase_sf"/>
</dbReference>
<accession>A0AAT9HJX1</accession>
<evidence type="ECO:0000256" key="1">
    <source>
        <dbReference type="ARBA" id="ARBA00001971"/>
    </source>
</evidence>
<dbReference type="SUPFAM" id="SSF56634">
    <property type="entry name" value="Heme-dependent catalase-like"/>
    <property type="match status" value="1"/>
</dbReference>
<dbReference type="GO" id="GO:0042744">
    <property type="term" value="P:hydrogen peroxide catabolic process"/>
    <property type="evidence" value="ECO:0007669"/>
    <property type="project" value="TreeGrafter"/>
</dbReference>
<dbReference type="AlphaFoldDB" id="A0AAT9HJX1"/>
<dbReference type="InterPro" id="IPR018028">
    <property type="entry name" value="Catalase"/>
</dbReference>
<gene>
    <name evidence="4" type="ORF">SHKM778_41200</name>
</gene>
<dbReference type="Gene3D" id="2.40.180.10">
    <property type="entry name" value="Catalase core domain"/>
    <property type="match status" value="1"/>
</dbReference>
<dbReference type="PANTHER" id="PTHR11465">
    <property type="entry name" value="CATALASE"/>
    <property type="match status" value="1"/>
</dbReference>
<dbReference type="GO" id="GO:0042542">
    <property type="term" value="P:response to hydrogen peroxide"/>
    <property type="evidence" value="ECO:0007669"/>
    <property type="project" value="TreeGrafter"/>
</dbReference>
<reference evidence="4" key="1">
    <citation type="submission" date="2024-06" db="EMBL/GenBank/DDBJ databases">
        <authorList>
            <consortium name="consrtm"/>
            <person name="Uemura M."/>
            <person name="Terahara T."/>
        </authorList>
    </citation>
    <scope>NUCLEOTIDE SEQUENCE</scope>
    <source>
        <strain evidence="4">KM77-8</strain>
    </source>
</reference>
<organism evidence="4">
    <name type="scientific">Streptomyces haneummycinicus</name>
    <dbReference type="NCBI Taxonomy" id="3074435"/>
    <lineage>
        <taxon>Bacteria</taxon>
        <taxon>Bacillati</taxon>
        <taxon>Actinomycetota</taxon>
        <taxon>Actinomycetes</taxon>
        <taxon>Kitasatosporales</taxon>
        <taxon>Streptomycetaceae</taxon>
        <taxon>Streptomyces</taxon>
    </lineage>
</organism>
<name>A0AAT9HJX1_9ACTN</name>
<dbReference type="InterPro" id="IPR010582">
    <property type="entry name" value="Catalase_immune_responsive"/>
</dbReference>
<protein>
    <recommendedName>
        <fullName evidence="2">catalase</fullName>
        <ecNumber evidence="2">1.11.1.6</ecNumber>
    </recommendedName>
</protein>
<dbReference type="Pfam" id="PF06628">
    <property type="entry name" value="Catalase-rel"/>
    <property type="match status" value="1"/>
</dbReference>
<dbReference type="GO" id="GO:0020037">
    <property type="term" value="F:heme binding"/>
    <property type="evidence" value="ECO:0007669"/>
    <property type="project" value="InterPro"/>
</dbReference>
<sequence>MRTNQRDGQMTYRVDGAGENPIVNYEPSITGGLREAQYPTHDEQGPEITGRLTRMRIARTNDYQQAGQRYLLMEEWERDDLVKNFTDLISQCDRAVQERMVWHFLLAENDLGRRVGEGLGIMPEDVAHLDVLPGQTLGEEDRKRLASLGDNPPRDVAQLTMTHCVPDERHVVTR</sequence>
<dbReference type="GO" id="GO:0005737">
    <property type="term" value="C:cytoplasm"/>
    <property type="evidence" value="ECO:0007669"/>
    <property type="project" value="TreeGrafter"/>
</dbReference>
<comment type="cofactor">
    <cofactor evidence="1">
        <name>heme</name>
        <dbReference type="ChEBI" id="CHEBI:30413"/>
    </cofactor>
</comment>
<dbReference type="PANTHER" id="PTHR11465:SF23">
    <property type="entry name" value="CATALASE-2"/>
    <property type="match status" value="1"/>
</dbReference>